<organism evidence="2 3">
    <name type="scientific">Sandarakinorhabdus fusca</name>
    <dbReference type="NCBI Taxonomy" id="1439888"/>
    <lineage>
        <taxon>Bacteria</taxon>
        <taxon>Pseudomonadati</taxon>
        <taxon>Pseudomonadota</taxon>
        <taxon>Alphaproteobacteria</taxon>
        <taxon>Sphingomonadales</taxon>
        <taxon>Sphingosinicellaceae</taxon>
        <taxon>Sandarakinorhabdus</taxon>
    </lineage>
</organism>
<evidence type="ECO:0000259" key="1">
    <source>
        <dbReference type="Pfam" id="PF03235"/>
    </source>
</evidence>
<sequence length="626" mass="68991">MSFDTTKTSLKDLLSYIEAGKIQLPDFQRDYVWNEDDVRSLLASIAKGFPVGALLTLDRGGSVEFKPRGIEGTSVEGVEPETLLLDGQQRMTSLFKTVLSKQPARVRTPKASLVDRFFYIDIEMALDVHANFEDAIQTVPADRIAKTSFGKVGDLDLSTVEQEYQRLMFPLNQALEPTTWIFGCVGYWNTAGHDRMADLLQFQDAVLKRIQNYQMPVIRLSKDNSREAVCTVFEKVNVGGKKLDAFELVTAIYAASGFDLREDWAGTKGVHGRLGRLRAKQPPKGVFSDLASTDFLQACTILHTREKRLAAEADGKTGKELPPINCSREALLALPKDAYVRHAPFIEAGFSEAARFLNEQKILWGRDLPYPTQLVAMAAFFALLPKASRNAATSGKLERWYWSGVLGEFYGSATETKIARDVPDLLAWMNGGPIPRTMADTFFQVDRLDTLRMRLSAAYKGFHALLMRSGCRDFLTGKGVEVMTVYSDALDIHHIFPRKWCEANGIKPGIYNSIINKTALSADTNRIIGGDAPSIYLAKIEAKLAKSDSAAAPGAMLDDILRSHLIDPELLRADDFAGFYAARKSALASLAGGAQGKDVIQEALAEGAVADEDVTMDEEESMDDAA</sequence>
<proteinExistence type="predicted"/>
<dbReference type="RefSeq" id="WP_152577778.1">
    <property type="nucleotide sequence ID" value="NZ_JAATJI010000002.1"/>
</dbReference>
<evidence type="ECO:0000313" key="2">
    <source>
        <dbReference type="EMBL" id="MQT17298.1"/>
    </source>
</evidence>
<dbReference type="EMBL" id="WIOL01000003">
    <property type="protein sequence ID" value="MQT17298.1"/>
    <property type="molecule type" value="Genomic_DNA"/>
</dbReference>
<protein>
    <submittedName>
        <fullName evidence="2">DUF262 domain-containing protein</fullName>
    </submittedName>
</protein>
<dbReference type="AlphaFoldDB" id="A0A7C9GV62"/>
<reference evidence="2 3" key="1">
    <citation type="submission" date="2019-09" db="EMBL/GenBank/DDBJ databases">
        <title>Polymorphobacter sp. isolated from a lake in China.</title>
        <authorList>
            <person name="Liu Z."/>
        </authorList>
    </citation>
    <scope>NUCLEOTIDE SEQUENCE [LARGE SCALE GENOMIC DNA]</scope>
    <source>
        <strain evidence="2 3">D40P</strain>
    </source>
</reference>
<feature type="domain" description="GmrSD restriction endonucleases N-terminal" evidence="1">
    <location>
        <begin position="10"/>
        <end position="253"/>
    </location>
</feature>
<evidence type="ECO:0000313" key="3">
    <source>
        <dbReference type="Proteomes" id="UP000481327"/>
    </source>
</evidence>
<dbReference type="PANTHER" id="PTHR37292">
    <property type="entry name" value="VNG6097C"/>
    <property type="match status" value="1"/>
</dbReference>
<accession>A0A7C9GV62</accession>
<dbReference type="Proteomes" id="UP000481327">
    <property type="component" value="Unassembled WGS sequence"/>
</dbReference>
<gene>
    <name evidence="2" type="ORF">F3168_08480</name>
</gene>
<dbReference type="InterPro" id="IPR004919">
    <property type="entry name" value="GmrSD_N"/>
</dbReference>
<dbReference type="OrthoDB" id="9798761at2"/>
<name>A0A7C9GV62_9SPHN</name>
<keyword evidence="3" id="KW-1185">Reference proteome</keyword>
<dbReference type="Pfam" id="PF03235">
    <property type="entry name" value="GmrSD_N"/>
    <property type="match status" value="1"/>
</dbReference>
<dbReference type="PANTHER" id="PTHR37292:SF2">
    <property type="entry name" value="DUF262 DOMAIN-CONTAINING PROTEIN"/>
    <property type="match status" value="1"/>
</dbReference>
<comment type="caution">
    <text evidence="2">The sequence shown here is derived from an EMBL/GenBank/DDBJ whole genome shotgun (WGS) entry which is preliminary data.</text>
</comment>